<dbReference type="Pfam" id="PF02214">
    <property type="entry name" value="BTB_2"/>
    <property type="match status" value="1"/>
</dbReference>
<proteinExistence type="predicted"/>
<comment type="caution">
    <text evidence="3">The sequence shown here is derived from an EMBL/GenBank/DDBJ whole genome shotgun (WGS) entry which is preliminary data.</text>
</comment>
<protein>
    <recommendedName>
        <fullName evidence="2">Potassium channel tetramerisation-type BTB domain-containing protein</fullName>
    </recommendedName>
</protein>
<feature type="region of interest" description="Disordered" evidence="1">
    <location>
        <begin position="191"/>
        <end position="228"/>
    </location>
</feature>
<dbReference type="EMBL" id="MU069526">
    <property type="protein sequence ID" value="KAF5840007.1"/>
    <property type="molecule type" value="Genomic_DNA"/>
</dbReference>
<dbReference type="SUPFAM" id="SSF54695">
    <property type="entry name" value="POZ domain"/>
    <property type="match status" value="1"/>
</dbReference>
<dbReference type="PANTHER" id="PTHR14499">
    <property type="entry name" value="POTASSIUM CHANNEL TETRAMERIZATION DOMAIN-CONTAINING"/>
    <property type="match status" value="1"/>
</dbReference>
<dbReference type="Gene3D" id="3.30.710.10">
    <property type="entry name" value="Potassium Channel Kv1.1, Chain A"/>
    <property type="match status" value="1"/>
</dbReference>
<evidence type="ECO:0000259" key="2">
    <source>
        <dbReference type="Pfam" id="PF02214"/>
    </source>
</evidence>
<dbReference type="InterPro" id="IPR003131">
    <property type="entry name" value="T1-type_BTB"/>
</dbReference>
<feature type="compositionally biased region" description="Polar residues" evidence="1">
    <location>
        <begin position="201"/>
        <end position="211"/>
    </location>
</feature>
<name>A0ABQ7GZI6_DUNSA</name>
<dbReference type="Proteomes" id="UP000815325">
    <property type="component" value="Unassembled WGS sequence"/>
</dbReference>
<dbReference type="InterPro" id="IPR011333">
    <property type="entry name" value="SKP1/BTB/POZ_sf"/>
</dbReference>
<reference evidence="3" key="1">
    <citation type="submission" date="2017-08" db="EMBL/GenBank/DDBJ databases">
        <authorList>
            <person name="Polle J.E."/>
            <person name="Barry K."/>
            <person name="Cushman J."/>
            <person name="Schmutz J."/>
            <person name="Tran D."/>
            <person name="Hathwaick L.T."/>
            <person name="Yim W.C."/>
            <person name="Jenkins J."/>
            <person name="Mckie-Krisberg Z.M."/>
            <person name="Prochnik S."/>
            <person name="Lindquist E."/>
            <person name="Dockter R.B."/>
            <person name="Adam C."/>
            <person name="Molina H."/>
            <person name="Bunkerborg J."/>
            <person name="Jin E."/>
            <person name="Buchheim M."/>
            <person name="Magnuson J."/>
        </authorList>
    </citation>
    <scope>NUCLEOTIDE SEQUENCE</scope>
    <source>
        <strain evidence="3">CCAP 19/18</strain>
    </source>
</reference>
<evidence type="ECO:0000313" key="3">
    <source>
        <dbReference type="EMBL" id="KAF5840007.1"/>
    </source>
</evidence>
<feature type="domain" description="Potassium channel tetramerisation-type BTB" evidence="2">
    <location>
        <begin position="271"/>
        <end position="367"/>
    </location>
</feature>
<evidence type="ECO:0000256" key="1">
    <source>
        <dbReference type="SAM" id="MobiDB-lite"/>
    </source>
</evidence>
<keyword evidence="4" id="KW-1185">Reference proteome</keyword>
<organism evidence="3 4">
    <name type="scientific">Dunaliella salina</name>
    <name type="common">Green alga</name>
    <name type="synonym">Protococcus salinus</name>
    <dbReference type="NCBI Taxonomy" id="3046"/>
    <lineage>
        <taxon>Eukaryota</taxon>
        <taxon>Viridiplantae</taxon>
        <taxon>Chlorophyta</taxon>
        <taxon>core chlorophytes</taxon>
        <taxon>Chlorophyceae</taxon>
        <taxon>CS clade</taxon>
        <taxon>Chlamydomonadales</taxon>
        <taxon>Dunaliellaceae</taxon>
        <taxon>Dunaliella</taxon>
    </lineage>
</organism>
<accession>A0ABQ7GZI6</accession>
<sequence>MQGLPFPPGLYGGLEDDGEFRPNLGPRLCSLENKEDVLRVVGRCLVLPLPVGSEGKYRTPVVTLHNTEASNLYSLLERTLRPEFCVGGERFWKIIRADQNLDTWRPRVHGTQLKALTNCRLPELPEEYAAVEREISSIQSVLRPEVSPQMFVAELRSFVAGVEVWWEGRNARRPNVDQGAAAGSMKRSSAAVGNNFYAPPSKQQQQSQGMTRRSAGLPPADNGMVSSAPPPVEVPMPPTSQPDLGMLMQGAAPFLQALPLPSTPDPPGLIGLNVGGKSYATTSHTLLAAPNSFFWEILTPGPQGEQPNLLRNQNGEIFIDRNGKLFTYVLEHLRSLSNGEPTSPLPEDANELAALAREAEYFNLPSLLNRIRNTAIMPQPNTQAMYDSIYLETGFNSIEGPGLKEMEQRKILVMQQMNHVLAQKALDGFFVAACDCGVNHRDVEDGGMHHNLFYHILLKRVMPVAPSLHPPEVHMQVWSV</sequence>
<gene>
    <name evidence="3" type="ORF">DUNSADRAFT_18044</name>
</gene>
<dbReference type="PANTHER" id="PTHR14499:SF136">
    <property type="entry name" value="GH08630P"/>
    <property type="match status" value="1"/>
</dbReference>
<evidence type="ECO:0000313" key="4">
    <source>
        <dbReference type="Proteomes" id="UP000815325"/>
    </source>
</evidence>